<dbReference type="InterPro" id="IPR024735">
    <property type="entry name" value="TcpC"/>
</dbReference>
<sequence length="325" mass="37243">MVQKVKQWFAKTFESKQGKARKATKIPSYKGRLIGKWAFWLLFCWMLIVSVTTVVKGKEDTQAKASTTPKEVTQKQNLATRPEAIEFARGFAKEYFTWQRGDEGKKKRSERLHPYIPKTFDPQVGLDFVSMQWDSNFLYATVLRVDEVTDKEASVIFKVKYKLSRMKADNSGPEDKEVIQQVSVPVRTDGKAFVISGFPQIVKVNEKAEVPEEKAGKEREEIHEITVKEDIREFLPTFFKSYTTATQKELAYVLANTDIKGLEGAMKFENVLSSKIYPGKTKGTYEVQTEVSMIDPHSESKMKTGYTLFVKQDGKQWIVTDLKTK</sequence>
<protein>
    <submittedName>
        <fullName evidence="2">Transposase</fullName>
    </submittedName>
</protein>
<dbReference type="Gene3D" id="3.10.450.540">
    <property type="match status" value="2"/>
</dbReference>
<keyword evidence="2" id="KW-0614">Plasmid</keyword>
<feature type="transmembrane region" description="Helical" evidence="1">
    <location>
        <begin position="37"/>
        <end position="55"/>
    </location>
</feature>
<organism evidence="2">
    <name type="scientific">Bacillus thuringiensis subsp. israelensis</name>
    <dbReference type="NCBI Taxonomy" id="1430"/>
    <lineage>
        <taxon>Bacteria</taxon>
        <taxon>Bacillati</taxon>
        <taxon>Bacillota</taxon>
        <taxon>Bacilli</taxon>
        <taxon>Bacillales</taxon>
        <taxon>Bacillaceae</taxon>
        <taxon>Bacillus</taxon>
        <taxon>Bacillus cereus group</taxon>
    </lineage>
</organism>
<gene>
    <name evidence="2" type="ORF">ATN07_34430</name>
</gene>
<evidence type="ECO:0000256" key="1">
    <source>
        <dbReference type="SAM" id="Phobius"/>
    </source>
</evidence>
<dbReference type="Pfam" id="PF12642">
    <property type="entry name" value="TpcC"/>
    <property type="match status" value="1"/>
</dbReference>
<accession>A0A160LKQ9</accession>
<reference evidence="2" key="1">
    <citation type="journal article" date="2017" name="Res. Microbiol.">
        <title>Comparative genomics of extrachromosomal elements in Bacillus thuringiensis subsp. israelensis.</title>
        <authorList>
            <person name="Bolotin A."/>
            <person name="Gillis A."/>
            <person name="Sanchis V."/>
            <person name="Nielsen-LeRoux C."/>
            <person name="Mahillon J."/>
            <person name="Lereclus D."/>
            <person name="Sorokin A."/>
        </authorList>
    </citation>
    <scope>NUCLEOTIDE SEQUENCE</scope>
    <source>
        <strain evidence="2">AM65-52</strain>
        <plasmid evidence="2">pAM65-52-5-100K</plasmid>
    </source>
</reference>
<name>A0A160LKQ9_BACTI</name>
<evidence type="ECO:0000313" key="2">
    <source>
        <dbReference type="EMBL" id="AND28803.1"/>
    </source>
</evidence>
<keyword evidence="1" id="KW-1133">Transmembrane helix</keyword>
<dbReference type="CDD" id="cd16386">
    <property type="entry name" value="TcpC_N"/>
    <property type="match status" value="1"/>
</dbReference>
<dbReference type="InterPro" id="IPR035628">
    <property type="entry name" value="TcpC_C"/>
</dbReference>
<dbReference type="EMBL" id="CP013280">
    <property type="protein sequence ID" value="AND28803.1"/>
    <property type="molecule type" value="Genomic_DNA"/>
</dbReference>
<proteinExistence type="predicted"/>
<keyword evidence="1" id="KW-0812">Transmembrane</keyword>
<dbReference type="RefSeq" id="WP_000250360.1">
    <property type="nucleotide sequence ID" value="NZ_CP013280.1"/>
</dbReference>
<keyword evidence="1" id="KW-0472">Membrane</keyword>
<dbReference type="AlphaFoldDB" id="A0A160LKQ9"/>
<geneLocation type="plasmid" evidence="2">
    <name>pAM65-52-5-100K</name>
</geneLocation>
<dbReference type="CDD" id="cd16428">
    <property type="entry name" value="TcpC_C"/>
    <property type="match status" value="1"/>
</dbReference>